<protein>
    <submittedName>
        <fullName evidence="2">Uncharacterized protein</fullName>
    </submittedName>
</protein>
<gene>
    <name evidence="2" type="ORF">GA0061098_102480</name>
</gene>
<keyword evidence="3" id="KW-1185">Reference proteome</keyword>
<evidence type="ECO:0000313" key="3">
    <source>
        <dbReference type="Proteomes" id="UP000199184"/>
    </source>
</evidence>
<organism evidence="2 3">
    <name type="scientific">Bradyrhizobium shewense</name>
    <dbReference type="NCBI Taxonomy" id="1761772"/>
    <lineage>
        <taxon>Bacteria</taxon>
        <taxon>Pseudomonadati</taxon>
        <taxon>Pseudomonadota</taxon>
        <taxon>Alphaproteobacteria</taxon>
        <taxon>Hyphomicrobiales</taxon>
        <taxon>Nitrobacteraceae</taxon>
        <taxon>Bradyrhizobium</taxon>
    </lineage>
</organism>
<dbReference type="Proteomes" id="UP000199184">
    <property type="component" value="Unassembled WGS sequence"/>
</dbReference>
<dbReference type="EMBL" id="FMAI01000024">
    <property type="protein sequence ID" value="SCB54250.1"/>
    <property type="molecule type" value="Genomic_DNA"/>
</dbReference>
<evidence type="ECO:0000313" key="2">
    <source>
        <dbReference type="EMBL" id="SCB54250.1"/>
    </source>
</evidence>
<reference evidence="3" key="1">
    <citation type="submission" date="2016-08" db="EMBL/GenBank/DDBJ databases">
        <authorList>
            <person name="Varghese N."/>
            <person name="Submissions Spin"/>
        </authorList>
    </citation>
    <scope>NUCLEOTIDE SEQUENCE [LARGE SCALE GENOMIC DNA]</scope>
    <source>
        <strain evidence="3">ERR11</strain>
    </source>
</reference>
<feature type="region of interest" description="Disordered" evidence="1">
    <location>
        <begin position="29"/>
        <end position="48"/>
    </location>
</feature>
<evidence type="ECO:0000256" key="1">
    <source>
        <dbReference type="SAM" id="MobiDB-lite"/>
    </source>
</evidence>
<name>A0A1C3XPT1_9BRAD</name>
<accession>A0A1C3XPT1</accession>
<sequence length="68" mass="7906">MLAAIKWNSRYNAREWVMKAGALVVQLRAPNANRQSGESKSGRPLWKQFDDTHHWDSTAEEWVPNPDR</sequence>
<dbReference type="AlphaFoldDB" id="A0A1C3XPT1"/>
<proteinExistence type="predicted"/>